<evidence type="ECO:0000313" key="1">
    <source>
        <dbReference type="EMBL" id="KAH3792168.1"/>
    </source>
</evidence>
<reference evidence="1" key="1">
    <citation type="journal article" date="2019" name="bioRxiv">
        <title>The Genome of the Zebra Mussel, Dreissena polymorpha: A Resource for Invasive Species Research.</title>
        <authorList>
            <person name="McCartney M.A."/>
            <person name="Auch B."/>
            <person name="Kono T."/>
            <person name="Mallez S."/>
            <person name="Zhang Y."/>
            <person name="Obille A."/>
            <person name="Becker A."/>
            <person name="Abrahante J.E."/>
            <person name="Garbe J."/>
            <person name="Badalamenti J.P."/>
            <person name="Herman A."/>
            <person name="Mangelson H."/>
            <person name="Liachko I."/>
            <person name="Sullivan S."/>
            <person name="Sone E.D."/>
            <person name="Koren S."/>
            <person name="Silverstein K.A.T."/>
            <person name="Beckman K.B."/>
            <person name="Gohl D.M."/>
        </authorList>
    </citation>
    <scope>NUCLEOTIDE SEQUENCE</scope>
    <source>
        <strain evidence="1">Duluth1</strain>
        <tissue evidence="1">Whole animal</tissue>
    </source>
</reference>
<organism evidence="1 2">
    <name type="scientific">Dreissena polymorpha</name>
    <name type="common">Zebra mussel</name>
    <name type="synonym">Mytilus polymorpha</name>
    <dbReference type="NCBI Taxonomy" id="45954"/>
    <lineage>
        <taxon>Eukaryota</taxon>
        <taxon>Metazoa</taxon>
        <taxon>Spiralia</taxon>
        <taxon>Lophotrochozoa</taxon>
        <taxon>Mollusca</taxon>
        <taxon>Bivalvia</taxon>
        <taxon>Autobranchia</taxon>
        <taxon>Heteroconchia</taxon>
        <taxon>Euheterodonta</taxon>
        <taxon>Imparidentia</taxon>
        <taxon>Neoheterodontei</taxon>
        <taxon>Myida</taxon>
        <taxon>Dreissenoidea</taxon>
        <taxon>Dreissenidae</taxon>
        <taxon>Dreissena</taxon>
    </lineage>
</organism>
<reference evidence="1" key="2">
    <citation type="submission" date="2020-11" db="EMBL/GenBank/DDBJ databases">
        <authorList>
            <person name="McCartney M.A."/>
            <person name="Auch B."/>
            <person name="Kono T."/>
            <person name="Mallez S."/>
            <person name="Becker A."/>
            <person name="Gohl D.M."/>
            <person name="Silverstein K.A.T."/>
            <person name="Koren S."/>
            <person name="Bechman K.B."/>
            <person name="Herman A."/>
            <person name="Abrahante J.E."/>
            <person name="Garbe J."/>
        </authorList>
    </citation>
    <scope>NUCLEOTIDE SEQUENCE</scope>
    <source>
        <strain evidence="1">Duluth1</strain>
        <tissue evidence="1">Whole animal</tissue>
    </source>
</reference>
<accession>A0A9D4J1E5</accession>
<gene>
    <name evidence="1" type="ORF">DPMN_145659</name>
</gene>
<keyword evidence="2" id="KW-1185">Reference proteome</keyword>
<evidence type="ECO:0000313" key="2">
    <source>
        <dbReference type="Proteomes" id="UP000828390"/>
    </source>
</evidence>
<dbReference type="AlphaFoldDB" id="A0A9D4J1E5"/>
<sequence>MGKSLPSKPSSPGWRLKRSLHRHCTASTNHGKQQFTDISHELHWQICWSQGLPITVRGITNTHKTATTRLKLGSPKLPDHSWCL</sequence>
<dbReference type="Proteomes" id="UP000828390">
    <property type="component" value="Unassembled WGS sequence"/>
</dbReference>
<name>A0A9D4J1E5_DREPO</name>
<dbReference type="EMBL" id="JAIWYP010000007">
    <property type="protein sequence ID" value="KAH3792168.1"/>
    <property type="molecule type" value="Genomic_DNA"/>
</dbReference>
<protein>
    <submittedName>
        <fullName evidence="1">Uncharacterized protein</fullName>
    </submittedName>
</protein>
<proteinExistence type="predicted"/>
<comment type="caution">
    <text evidence="1">The sequence shown here is derived from an EMBL/GenBank/DDBJ whole genome shotgun (WGS) entry which is preliminary data.</text>
</comment>